<dbReference type="Gene3D" id="1.10.15.40">
    <property type="entry name" value="Electron transport complex subunit B, putative Fe-S cluster"/>
    <property type="match status" value="1"/>
</dbReference>
<evidence type="ECO:0000256" key="9">
    <source>
        <dbReference type="ARBA" id="ARBA00023136"/>
    </source>
</evidence>
<evidence type="ECO:0000259" key="11">
    <source>
        <dbReference type="PROSITE" id="PS51656"/>
    </source>
</evidence>
<evidence type="ECO:0000256" key="7">
    <source>
        <dbReference type="ARBA" id="ARBA00023004"/>
    </source>
</evidence>
<dbReference type="PANTHER" id="PTHR43560">
    <property type="entry name" value="ION-TRANSLOCATING OXIDOREDUCTASE COMPLEX SUBUNIT B"/>
    <property type="match status" value="1"/>
</dbReference>
<dbReference type="Pfam" id="PF04060">
    <property type="entry name" value="FeS"/>
    <property type="match status" value="1"/>
</dbReference>
<evidence type="ECO:0000256" key="2">
    <source>
        <dbReference type="ARBA" id="ARBA00022485"/>
    </source>
</evidence>
<keyword evidence="8" id="KW-0411">Iron-sulfur</keyword>
<dbReference type="PROSITE" id="PS51656">
    <property type="entry name" value="4FE4S"/>
    <property type="match status" value="1"/>
</dbReference>
<evidence type="ECO:0000256" key="5">
    <source>
        <dbReference type="ARBA" id="ARBA00022967"/>
    </source>
</evidence>
<evidence type="ECO:0000256" key="1">
    <source>
        <dbReference type="ARBA" id="ARBA00022448"/>
    </source>
</evidence>
<organism evidence="12">
    <name type="scientific">bioreactor metagenome</name>
    <dbReference type="NCBI Taxonomy" id="1076179"/>
    <lineage>
        <taxon>unclassified sequences</taxon>
        <taxon>metagenomes</taxon>
        <taxon>ecological metagenomes</taxon>
    </lineage>
</organism>
<gene>
    <name evidence="12" type="primary">rsxB_20</name>
    <name evidence="12" type="ORF">SDC9_24242</name>
</gene>
<keyword evidence="5" id="KW-1278">Translocase</keyword>
<keyword evidence="6" id="KW-0249">Electron transport</keyword>
<dbReference type="InterPro" id="IPR017900">
    <property type="entry name" value="4Fe4S_Fe_S_CS"/>
</dbReference>
<dbReference type="NCBIfam" id="NF005504">
    <property type="entry name" value="PRK07118.1-3"/>
    <property type="match status" value="1"/>
</dbReference>
<evidence type="ECO:0000313" key="12">
    <source>
        <dbReference type="EMBL" id="MPL78378.1"/>
    </source>
</evidence>
<keyword evidence="3" id="KW-0479">Metal-binding</keyword>
<evidence type="ECO:0000256" key="6">
    <source>
        <dbReference type="ARBA" id="ARBA00022982"/>
    </source>
</evidence>
<feature type="domain" description="4Fe-4S" evidence="11">
    <location>
        <begin position="33"/>
        <end position="93"/>
    </location>
</feature>
<dbReference type="GO" id="GO:0051539">
    <property type="term" value="F:4 iron, 4 sulfur cluster binding"/>
    <property type="evidence" value="ECO:0007669"/>
    <property type="project" value="UniProtKB-KW"/>
</dbReference>
<dbReference type="CDD" id="cd10549">
    <property type="entry name" value="MtMvhB_like"/>
    <property type="match status" value="1"/>
</dbReference>
<dbReference type="HAMAP" id="MF_00463">
    <property type="entry name" value="RsxB_RnfB"/>
    <property type="match status" value="1"/>
</dbReference>
<keyword evidence="1" id="KW-0813">Transport</keyword>
<comment type="caution">
    <text evidence="12">The sequence shown here is derived from an EMBL/GenBank/DDBJ whole genome shotgun (WGS) entry which is preliminary data.</text>
</comment>
<evidence type="ECO:0000256" key="8">
    <source>
        <dbReference type="ARBA" id="ARBA00023014"/>
    </source>
</evidence>
<keyword evidence="4" id="KW-0677">Repeat</keyword>
<proteinExistence type="inferred from homology"/>
<dbReference type="InterPro" id="IPR010207">
    <property type="entry name" value="Elect_transpt_cplx_RnfB/RsxB"/>
</dbReference>
<feature type="domain" description="4Fe-4S ferredoxin-type" evidence="10">
    <location>
        <begin position="130"/>
        <end position="163"/>
    </location>
</feature>
<dbReference type="NCBIfam" id="TIGR01944">
    <property type="entry name" value="rnfB"/>
    <property type="match status" value="1"/>
</dbReference>
<accession>A0A644UHB1</accession>
<dbReference type="Gene3D" id="3.30.70.20">
    <property type="match status" value="2"/>
</dbReference>
<dbReference type="InterPro" id="IPR050395">
    <property type="entry name" value="4Fe4S_Ferredoxin_RnfB"/>
</dbReference>
<protein>
    <submittedName>
        <fullName evidence="12">Electron transport complex subunit RsxB</fullName>
    </submittedName>
</protein>
<evidence type="ECO:0000256" key="4">
    <source>
        <dbReference type="ARBA" id="ARBA00022737"/>
    </source>
</evidence>
<sequence>MTATIIFTIASLTVLGLVLALVLYFTAQKFKVVEDPRIDDVETILPGANCGGCGYTGCRAFAEGCVNSETMDGLFCPVGGNDVMKKVGEYLGRTVAEKVPQVAVVRCNGNCDSRPKSNNYDGYTSCAVMASLYAGDTDCRYGCLGQGDCELSCEFDAIKMNPRTGLPEVDEEKCTACGACVKACPKMIIELRNKGPKGKRIFVSCINKDKGGVAKKACAVACIGCTKCQKVCAYDAITISSNLAYIDYNKCKLCRKCVVECPTNAIWEVNFPVRVPKKVVAEVEQH</sequence>
<dbReference type="SUPFAM" id="SSF54862">
    <property type="entry name" value="4Fe-4S ferredoxins"/>
    <property type="match status" value="3"/>
</dbReference>
<keyword evidence="7" id="KW-0408">Iron</keyword>
<feature type="domain" description="4Fe-4S ferredoxin-type" evidence="10">
    <location>
        <begin position="242"/>
        <end position="272"/>
    </location>
</feature>
<dbReference type="PROSITE" id="PS51379">
    <property type="entry name" value="4FE4S_FER_2"/>
    <property type="match status" value="4"/>
</dbReference>
<dbReference type="PROSITE" id="PS00198">
    <property type="entry name" value="4FE4S_FER_1"/>
    <property type="match status" value="2"/>
</dbReference>
<evidence type="ECO:0000256" key="3">
    <source>
        <dbReference type="ARBA" id="ARBA00022723"/>
    </source>
</evidence>
<feature type="domain" description="4Fe-4S ferredoxin-type" evidence="10">
    <location>
        <begin position="165"/>
        <end position="194"/>
    </location>
</feature>
<feature type="domain" description="4Fe-4S ferredoxin-type" evidence="10">
    <location>
        <begin position="211"/>
        <end position="241"/>
    </location>
</feature>
<keyword evidence="2" id="KW-0004">4Fe-4S</keyword>
<dbReference type="GO" id="GO:0046872">
    <property type="term" value="F:metal ion binding"/>
    <property type="evidence" value="ECO:0007669"/>
    <property type="project" value="UniProtKB-KW"/>
</dbReference>
<name>A0A644UHB1_9ZZZZ</name>
<dbReference type="InterPro" id="IPR007202">
    <property type="entry name" value="4Fe-4S_dom"/>
</dbReference>
<dbReference type="GO" id="GO:0009055">
    <property type="term" value="F:electron transfer activity"/>
    <property type="evidence" value="ECO:0007669"/>
    <property type="project" value="InterPro"/>
</dbReference>
<dbReference type="EMBL" id="VSSQ01000115">
    <property type="protein sequence ID" value="MPL78378.1"/>
    <property type="molecule type" value="Genomic_DNA"/>
</dbReference>
<dbReference type="AlphaFoldDB" id="A0A644UHB1"/>
<reference evidence="12" key="1">
    <citation type="submission" date="2019-08" db="EMBL/GenBank/DDBJ databases">
        <authorList>
            <person name="Kucharzyk K."/>
            <person name="Murdoch R.W."/>
            <person name="Higgins S."/>
            <person name="Loffler F."/>
        </authorList>
    </citation>
    <scope>NUCLEOTIDE SEQUENCE</scope>
</reference>
<dbReference type="Pfam" id="PF00037">
    <property type="entry name" value="Fer4"/>
    <property type="match status" value="2"/>
</dbReference>
<dbReference type="InterPro" id="IPR017896">
    <property type="entry name" value="4Fe4S_Fe-S-bd"/>
</dbReference>
<keyword evidence="9" id="KW-0472">Membrane</keyword>
<evidence type="ECO:0000259" key="10">
    <source>
        <dbReference type="PROSITE" id="PS51379"/>
    </source>
</evidence>
<dbReference type="PANTHER" id="PTHR43560:SF1">
    <property type="entry name" value="ION-TRANSLOCATING OXIDOREDUCTASE COMPLEX SUBUNIT B"/>
    <property type="match status" value="1"/>
</dbReference>